<gene>
    <name evidence="2" type="ORF">Mgra_00004710</name>
</gene>
<name>A0A8S9ZQA1_9BILA</name>
<dbReference type="Proteomes" id="UP000605970">
    <property type="component" value="Unassembled WGS sequence"/>
</dbReference>
<accession>A0A8S9ZQA1</accession>
<keyword evidence="1" id="KW-1133">Transmembrane helix</keyword>
<keyword evidence="3" id="KW-1185">Reference proteome</keyword>
<proteinExistence type="predicted"/>
<dbReference type="SUPFAM" id="SSF52833">
    <property type="entry name" value="Thioredoxin-like"/>
    <property type="match status" value="1"/>
</dbReference>
<evidence type="ECO:0008006" key="4">
    <source>
        <dbReference type="Google" id="ProtNLM"/>
    </source>
</evidence>
<dbReference type="Gene3D" id="3.40.30.10">
    <property type="entry name" value="Glutaredoxin"/>
    <property type="match status" value="1"/>
</dbReference>
<keyword evidence="1" id="KW-0812">Transmembrane</keyword>
<dbReference type="EMBL" id="JABEBT010000037">
    <property type="protein sequence ID" value="KAF7635798.1"/>
    <property type="molecule type" value="Genomic_DNA"/>
</dbReference>
<feature type="transmembrane region" description="Helical" evidence="1">
    <location>
        <begin position="581"/>
        <end position="602"/>
    </location>
</feature>
<dbReference type="PANTHER" id="PTHR48465:SF1">
    <property type="entry name" value="PROTEIN SSUH2 HOMOLOG"/>
    <property type="match status" value="1"/>
</dbReference>
<evidence type="ECO:0000313" key="3">
    <source>
        <dbReference type="Proteomes" id="UP000605970"/>
    </source>
</evidence>
<dbReference type="InterPro" id="IPR036249">
    <property type="entry name" value="Thioredoxin-like_sf"/>
</dbReference>
<comment type="caution">
    <text evidence="2">The sequence shown here is derived from an EMBL/GenBank/DDBJ whole genome shotgun (WGS) entry which is preliminary data.</text>
</comment>
<organism evidence="2 3">
    <name type="scientific">Meloidogyne graminicola</name>
    <dbReference type="NCBI Taxonomy" id="189291"/>
    <lineage>
        <taxon>Eukaryota</taxon>
        <taxon>Metazoa</taxon>
        <taxon>Ecdysozoa</taxon>
        <taxon>Nematoda</taxon>
        <taxon>Chromadorea</taxon>
        <taxon>Rhabditida</taxon>
        <taxon>Tylenchina</taxon>
        <taxon>Tylenchomorpha</taxon>
        <taxon>Tylenchoidea</taxon>
        <taxon>Meloidogynidae</taxon>
        <taxon>Meloidogyninae</taxon>
        <taxon>Meloidogyne</taxon>
    </lineage>
</organism>
<dbReference type="PANTHER" id="PTHR48465">
    <property type="entry name" value="PROTEIN SSUH2 HOMOLOG"/>
    <property type="match status" value="1"/>
</dbReference>
<dbReference type="InterPro" id="IPR052789">
    <property type="entry name" value="SSUH2_homolog"/>
</dbReference>
<reference evidence="2" key="1">
    <citation type="journal article" date="2020" name="Ecol. Evol.">
        <title>Genome structure and content of the rice root-knot nematode (Meloidogyne graminicola).</title>
        <authorList>
            <person name="Phan N.T."/>
            <person name="Danchin E.G.J."/>
            <person name="Klopp C."/>
            <person name="Perfus-Barbeoch L."/>
            <person name="Kozlowski D.K."/>
            <person name="Koutsovoulos G.D."/>
            <person name="Lopez-Roques C."/>
            <person name="Bouchez O."/>
            <person name="Zahm M."/>
            <person name="Besnard G."/>
            <person name="Bellafiore S."/>
        </authorList>
    </citation>
    <scope>NUCLEOTIDE SEQUENCE</scope>
    <source>
        <strain evidence="2">VN-18</strain>
    </source>
</reference>
<feature type="transmembrane region" description="Helical" evidence="1">
    <location>
        <begin position="460"/>
        <end position="480"/>
    </location>
</feature>
<sequence>MVKMEHQQICKTLSNPMSTAFSPVPFPGNNSQQSQQSEILECSVRLEEADDFNQITEDEIRKSLLVEAKRRKCWNSKSIEKMVFEEINHNCCYHYVLESFTETRSTADAIQPSSSAMSNSSTLIRIRSLEEAGSVTDLTANFSTKTNNANISKALFSTDFGHNPWDFDVKPDDDFVNQILEMPNSIRFSACHACKGEALIHCFHCRGLGTDKCTYCRGTGMKAGVAHPALYTHPMIGTFSGDNRKNVGGGITSSFNRGFPFSGTAMIKPALLGSQRDKPYAAGTPVHFMAKAGLPPPGIGQHDLCIFCHGRGIRDCQHCKGQGKKCCLSCGGNGQVRIFTKLKVAFAVECSDYYTPCEMPDHLLKQANGQLIFTETRPYVHPIKKYKISEINEVSKRFCAAHLKRLLDSCRVLKQRHCIERIIVAKVRFRLGSKAGRFFVFGDQRLCYIPKESISSNCSLIFLFYNLLLMYFLFHLFYLLHFVLSIGENNSSDVINNENKTNSIHLGITNTSGCPSFSSFNFWLNRQCPPMTDTKCMISLPGDLNIHWQLNCATAEEISTPRMRLFTANEMIYLTKLRDDALVYIFFIITIGRPWCLLSFFFSPDCIFSSKVADSFYEIARFYPKLRVVAVDVSKGGKEMESLISQYGIASTPVLAIWQDGLPRLRLYEDYSKLETLVNVIRLQTDLRPVRKIKDEDNEEENICTENKPCKQEFLSRFKYLQDDLGFDWYLLIASITCRELLREYFPRLRNLFA</sequence>
<evidence type="ECO:0000313" key="2">
    <source>
        <dbReference type="EMBL" id="KAF7635798.1"/>
    </source>
</evidence>
<protein>
    <recommendedName>
        <fullName evidence="4">Thioredoxin domain-containing protein</fullName>
    </recommendedName>
</protein>
<keyword evidence="1" id="KW-0472">Membrane</keyword>
<evidence type="ECO:0000256" key="1">
    <source>
        <dbReference type="SAM" id="Phobius"/>
    </source>
</evidence>
<dbReference type="AlphaFoldDB" id="A0A8S9ZQA1"/>
<dbReference type="OrthoDB" id="3355217at2759"/>